<dbReference type="GO" id="GO:0005829">
    <property type="term" value="C:cytosol"/>
    <property type="evidence" value="ECO:0007669"/>
    <property type="project" value="TreeGrafter"/>
</dbReference>
<dbReference type="InterPro" id="IPR019887">
    <property type="entry name" value="Tscrpt_reg_AsnC/Lrp_C"/>
</dbReference>
<dbReference type="Pfam" id="PF01037">
    <property type="entry name" value="AsnC_trans_reg"/>
    <property type="match status" value="1"/>
</dbReference>
<keyword evidence="3" id="KW-0804">Transcription</keyword>
<dbReference type="GO" id="GO:0043200">
    <property type="term" value="P:response to amino acid"/>
    <property type="evidence" value="ECO:0007669"/>
    <property type="project" value="TreeGrafter"/>
</dbReference>
<dbReference type="InterPro" id="IPR011991">
    <property type="entry name" value="ArsR-like_HTH"/>
</dbReference>
<keyword evidence="2" id="KW-0238">DNA-binding</keyword>
<dbReference type="PROSITE" id="PS50956">
    <property type="entry name" value="HTH_ASNC_2"/>
    <property type="match status" value="1"/>
</dbReference>
<dbReference type="Gene3D" id="3.30.70.920">
    <property type="match status" value="1"/>
</dbReference>
<feature type="domain" description="HTH asnC-type" evidence="5">
    <location>
        <begin position="24"/>
        <end position="84"/>
    </location>
</feature>
<dbReference type="SUPFAM" id="SSF54909">
    <property type="entry name" value="Dimeric alpha+beta barrel"/>
    <property type="match status" value="1"/>
</dbReference>
<evidence type="ECO:0000256" key="2">
    <source>
        <dbReference type="ARBA" id="ARBA00023125"/>
    </source>
</evidence>
<protein>
    <submittedName>
        <fullName evidence="6">Putative transcriptional regulatory protein</fullName>
    </submittedName>
</protein>
<comment type="caution">
    <text evidence="6">The sequence shown here is derived from an EMBL/GenBank/DDBJ whole genome shotgun (WGS) entry which is preliminary data.</text>
</comment>
<dbReference type="SUPFAM" id="SSF46785">
    <property type="entry name" value="Winged helix' DNA-binding domain"/>
    <property type="match status" value="1"/>
</dbReference>
<dbReference type="PANTHER" id="PTHR30154:SF53">
    <property type="entry name" value="HTH-TYPE TRANSCRIPTIONAL REGULATOR LRPC"/>
    <property type="match status" value="1"/>
</dbReference>
<dbReference type="EMBL" id="BJML01000003">
    <property type="protein sequence ID" value="GEB45552.1"/>
    <property type="molecule type" value="Genomic_DNA"/>
</dbReference>
<name>A0A4Y3QKA8_MICTE</name>
<gene>
    <name evidence="6" type="ORF">MTE01_14970</name>
</gene>
<sequence length="173" mass="18811">MLPEPAGTVEPMTEASSRAPRLEDSVDAAIVREISLDARATLSHLSERVGLSVSAVQSRLRRLEARGIVKGYRPILDAEALGRPLAAFVEITPLDPAQPDNAPELLAHLTPIEACHSIAGEAAYMLFVRVPTPRDLEELIRDIRAAAQVNTRTTVVLQTFFEARPIEPADFPA</sequence>
<evidence type="ECO:0000259" key="5">
    <source>
        <dbReference type="PROSITE" id="PS50956"/>
    </source>
</evidence>
<dbReference type="InterPro" id="IPR000485">
    <property type="entry name" value="AsnC-type_HTH_dom"/>
</dbReference>
<feature type="region of interest" description="Disordered" evidence="4">
    <location>
        <begin position="1"/>
        <end position="22"/>
    </location>
</feature>
<dbReference type="SMART" id="SM00344">
    <property type="entry name" value="HTH_ASNC"/>
    <property type="match status" value="1"/>
</dbReference>
<dbReference type="PANTHER" id="PTHR30154">
    <property type="entry name" value="LEUCINE-RESPONSIVE REGULATORY PROTEIN"/>
    <property type="match status" value="1"/>
</dbReference>
<dbReference type="InterPro" id="IPR036388">
    <property type="entry name" value="WH-like_DNA-bd_sf"/>
</dbReference>
<dbReference type="PRINTS" id="PR00033">
    <property type="entry name" value="HTHASNC"/>
</dbReference>
<organism evidence="6 7">
    <name type="scientific">Microbacterium testaceum</name>
    <name type="common">Aureobacterium testaceum</name>
    <name type="synonym">Brevibacterium testaceum</name>
    <dbReference type="NCBI Taxonomy" id="2033"/>
    <lineage>
        <taxon>Bacteria</taxon>
        <taxon>Bacillati</taxon>
        <taxon>Actinomycetota</taxon>
        <taxon>Actinomycetes</taxon>
        <taxon>Micrococcales</taxon>
        <taxon>Microbacteriaceae</taxon>
        <taxon>Microbacterium</taxon>
    </lineage>
</organism>
<dbReference type="AlphaFoldDB" id="A0A4Y3QKA8"/>
<dbReference type="Pfam" id="PF13412">
    <property type="entry name" value="HTH_24"/>
    <property type="match status" value="1"/>
</dbReference>
<reference evidence="6 7" key="1">
    <citation type="submission" date="2019-06" db="EMBL/GenBank/DDBJ databases">
        <title>Whole genome shotgun sequence of Microbacterium testaceum NBRC 12675.</title>
        <authorList>
            <person name="Hosoyama A."/>
            <person name="Uohara A."/>
            <person name="Ohji S."/>
            <person name="Ichikawa N."/>
        </authorList>
    </citation>
    <scope>NUCLEOTIDE SEQUENCE [LARGE SCALE GENOMIC DNA]</scope>
    <source>
        <strain evidence="6 7">NBRC 12675</strain>
    </source>
</reference>
<accession>A0A4Y3QKA8</accession>
<evidence type="ECO:0000256" key="4">
    <source>
        <dbReference type="SAM" id="MobiDB-lite"/>
    </source>
</evidence>
<dbReference type="CDD" id="cd00090">
    <property type="entry name" value="HTH_ARSR"/>
    <property type="match status" value="1"/>
</dbReference>
<dbReference type="InterPro" id="IPR036390">
    <property type="entry name" value="WH_DNA-bd_sf"/>
</dbReference>
<keyword evidence="1" id="KW-0805">Transcription regulation</keyword>
<proteinExistence type="predicted"/>
<dbReference type="InterPro" id="IPR011008">
    <property type="entry name" value="Dimeric_a/b-barrel"/>
</dbReference>
<dbReference type="Proteomes" id="UP000319525">
    <property type="component" value="Unassembled WGS sequence"/>
</dbReference>
<dbReference type="GO" id="GO:0043565">
    <property type="term" value="F:sequence-specific DNA binding"/>
    <property type="evidence" value="ECO:0007669"/>
    <property type="project" value="InterPro"/>
</dbReference>
<evidence type="ECO:0000313" key="7">
    <source>
        <dbReference type="Proteomes" id="UP000319525"/>
    </source>
</evidence>
<evidence type="ECO:0000256" key="3">
    <source>
        <dbReference type="ARBA" id="ARBA00023163"/>
    </source>
</evidence>
<evidence type="ECO:0000313" key="6">
    <source>
        <dbReference type="EMBL" id="GEB45552.1"/>
    </source>
</evidence>
<evidence type="ECO:0000256" key="1">
    <source>
        <dbReference type="ARBA" id="ARBA00023015"/>
    </source>
</evidence>
<dbReference type="InterPro" id="IPR019888">
    <property type="entry name" value="Tscrpt_reg_AsnC-like"/>
</dbReference>
<dbReference type="Gene3D" id="1.10.10.10">
    <property type="entry name" value="Winged helix-like DNA-binding domain superfamily/Winged helix DNA-binding domain"/>
    <property type="match status" value="1"/>
</dbReference>